<evidence type="ECO:0000313" key="2">
    <source>
        <dbReference type="Proteomes" id="UP001165960"/>
    </source>
</evidence>
<protein>
    <submittedName>
        <fullName evidence="1">Uncharacterized protein</fullName>
    </submittedName>
</protein>
<proteinExistence type="predicted"/>
<gene>
    <name evidence="1" type="ORF">DSO57_1034060</name>
</gene>
<evidence type="ECO:0000313" key="1">
    <source>
        <dbReference type="EMBL" id="KAJ9060144.1"/>
    </source>
</evidence>
<name>A0ACC2SCL6_9FUNG</name>
<keyword evidence="2" id="KW-1185">Reference proteome</keyword>
<sequence>MTLEVNNTELQSYNYDWFDISLQDSKPVECTAGFGLNVSDPVESLHQHNFFKLAKWSPDGSAIASSAQDRKLRIFFVPPAATSQIYGQNRGIYLFEKIPDSSFIFCRENILKLFCIVVKIFPGRS</sequence>
<comment type="caution">
    <text evidence="1">The sequence shown here is derived from an EMBL/GenBank/DDBJ whole genome shotgun (WGS) entry which is preliminary data.</text>
</comment>
<dbReference type="EMBL" id="QTSX02005248">
    <property type="protein sequence ID" value="KAJ9060144.1"/>
    <property type="molecule type" value="Genomic_DNA"/>
</dbReference>
<organism evidence="1 2">
    <name type="scientific">Entomophthora muscae</name>
    <dbReference type="NCBI Taxonomy" id="34485"/>
    <lineage>
        <taxon>Eukaryota</taxon>
        <taxon>Fungi</taxon>
        <taxon>Fungi incertae sedis</taxon>
        <taxon>Zoopagomycota</taxon>
        <taxon>Entomophthoromycotina</taxon>
        <taxon>Entomophthoromycetes</taxon>
        <taxon>Entomophthorales</taxon>
        <taxon>Entomophthoraceae</taxon>
        <taxon>Entomophthora</taxon>
    </lineage>
</organism>
<accession>A0ACC2SCL6</accession>
<reference evidence="1" key="1">
    <citation type="submission" date="2022-04" db="EMBL/GenBank/DDBJ databases">
        <title>Genome of the entomopathogenic fungus Entomophthora muscae.</title>
        <authorList>
            <person name="Elya C."/>
            <person name="Lovett B.R."/>
            <person name="Lee E."/>
            <person name="Macias A.M."/>
            <person name="Hajek A.E."/>
            <person name="De Bivort B.L."/>
            <person name="Kasson M.T."/>
            <person name="De Fine Licht H.H."/>
            <person name="Stajich J.E."/>
        </authorList>
    </citation>
    <scope>NUCLEOTIDE SEQUENCE</scope>
    <source>
        <strain evidence="1">Berkeley</strain>
    </source>
</reference>
<dbReference type="Proteomes" id="UP001165960">
    <property type="component" value="Unassembled WGS sequence"/>
</dbReference>